<dbReference type="EMBL" id="FLUM01000003">
    <property type="protein sequence ID" value="SBW05264.1"/>
    <property type="molecule type" value="Genomic_DNA"/>
</dbReference>
<dbReference type="RefSeq" id="WP_296943359.1">
    <property type="nucleotide sequence ID" value="NZ_LT599032.1"/>
</dbReference>
<sequence>MAKIETFKGFTPETFRFFNDLKENNYKEWFDEHKHIYEKEVLNPLKALVTTLSPAMHNIDTSFELRPHRCLSRIYRDIRFSKNKDPYKDFMWMAFQIPVTNDIWKDYPGYFLEISGEGYALGLGLFQPKKKVMDAFREEITYDAEEFRKVTQKTVLDRGYVINGEEYKRPIANNLPEYFQPWIQRKGIWVSKHRPVGEELFSADFANLMKEDFVAMEWLYNFMKEVTMD</sequence>
<organism evidence="1">
    <name type="scientific">uncultured Dysgonomonas sp</name>
    <dbReference type="NCBI Taxonomy" id="206096"/>
    <lineage>
        <taxon>Bacteria</taxon>
        <taxon>Pseudomonadati</taxon>
        <taxon>Bacteroidota</taxon>
        <taxon>Bacteroidia</taxon>
        <taxon>Bacteroidales</taxon>
        <taxon>Dysgonomonadaceae</taxon>
        <taxon>Dysgonomonas</taxon>
        <taxon>environmental samples</taxon>
    </lineage>
</organism>
<dbReference type="NCBIfam" id="TIGR02453">
    <property type="entry name" value="TIGR02453 family protein"/>
    <property type="match status" value="1"/>
</dbReference>
<accession>A0A212K0M1</accession>
<dbReference type="AlphaFoldDB" id="A0A212K0M1"/>
<evidence type="ECO:0008006" key="2">
    <source>
        <dbReference type="Google" id="ProtNLM"/>
    </source>
</evidence>
<dbReference type="PANTHER" id="PTHR36452">
    <property type="entry name" value="CHROMOSOME 12, WHOLE GENOME SHOTGUN SEQUENCE"/>
    <property type="match status" value="1"/>
</dbReference>
<dbReference type="Pfam" id="PF09365">
    <property type="entry name" value="DUF2461"/>
    <property type="match status" value="1"/>
</dbReference>
<dbReference type="InterPro" id="IPR015996">
    <property type="entry name" value="UCP028451"/>
</dbReference>
<name>A0A212K0M1_9BACT</name>
<dbReference type="PANTHER" id="PTHR36452:SF1">
    <property type="entry name" value="DUF2461 DOMAIN-CONTAINING PROTEIN"/>
    <property type="match status" value="1"/>
</dbReference>
<proteinExistence type="predicted"/>
<dbReference type="InterPro" id="IPR012808">
    <property type="entry name" value="CHP02453"/>
</dbReference>
<protein>
    <recommendedName>
        <fullName evidence="2">TIGR02453 family protein</fullName>
    </recommendedName>
</protein>
<reference evidence="1" key="1">
    <citation type="submission" date="2016-04" db="EMBL/GenBank/DDBJ databases">
        <authorList>
            <person name="Evans L.H."/>
            <person name="Alamgir A."/>
            <person name="Owens N."/>
            <person name="Weber N.D."/>
            <person name="Virtaneva K."/>
            <person name="Barbian K."/>
            <person name="Babar A."/>
            <person name="Rosenke K."/>
        </authorList>
    </citation>
    <scope>NUCLEOTIDE SEQUENCE</scope>
    <source>
        <strain evidence="1">86-1</strain>
    </source>
</reference>
<gene>
    <name evidence="1" type="ORF">KL86DYS1_31065</name>
</gene>
<evidence type="ECO:0000313" key="1">
    <source>
        <dbReference type="EMBL" id="SBW05264.1"/>
    </source>
</evidence>
<dbReference type="PIRSF" id="PIRSF028451">
    <property type="entry name" value="UCP028451"/>
    <property type="match status" value="1"/>
</dbReference>